<proteinExistence type="predicted"/>
<organism evidence="1 2">
    <name type="scientific">Halapricum desulfuricans</name>
    <dbReference type="NCBI Taxonomy" id="2841257"/>
    <lineage>
        <taxon>Archaea</taxon>
        <taxon>Methanobacteriati</taxon>
        <taxon>Methanobacteriota</taxon>
        <taxon>Stenosarchaea group</taxon>
        <taxon>Halobacteria</taxon>
        <taxon>Halobacteriales</taxon>
        <taxon>Haloarculaceae</taxon>
        <taxon>Halapricum</taxon>
    </lineage>
</organism>
<evidence type="ECO:0000313" key="1">
    <source>
        <dbReference type="EMBL" id="QSG07625.1"/>
    </source>
</evidence>
<protein>
    <submittedName>
        <fullName evidence="1">SWIM zinc finger containing protein</fullName>
    </submittedName>
</protein>
<accession>A0A897N8R0</accession>
<name>A0A897N8R0_9EURY</name>
<dbReference type="AlphaFoldDB" id="A0A897N8R0"/>
<reference evidence="1 2" key="1">
    <citation type="submission" date="2020-11" db="EMBL/GenBank/DDBJ databases">
        <title>Carbohydrate-dependent, anaerobic sulfur respiration: A novel catabolism in halophilic archaea.</title>
        <authorList>
            <person name="Sorokin D.Y."/>
            <person name="Messina E."/>
            <person name="Smedile F."/>
            <person name="La Cono V."/>
            <person name="Hallsworth J.E."/>
            <person name="Yakimov M.M."/>
        </authorList>
    </citation>
    <scope>NUCLEOTIDE SEQUENCE [LARGE SCALE GENOMIC DNA]</scope>
    <source>
        <strain evidence="1 2">HSR12-2</strain>
    </source>
</reference>
<evidence type="ECO:0000313" key="2">
    <source>
        <dbReference type="Proteomes" id="UP000662973"/>
    </source>
</evidence>
<dbReference type="KEGG" id="hds:HSR122_0208"/>
<dbReference type="EMBL" id="CP064788">
    <property type="protein sequence ID" value="QSG07625.1"/>
    <property type="molecule type" value="Genomic_DNA"/>
</dbReference>
<sequence>MGRGTRAAFRLEEMQGLVPEARFEEFVDFLKDTHSNRPAFLDELEKAGF</sequence>
<keyword evidence="2" id="KW-1185">Reference proteome</keyword>
<dbReference type="Proteomes" id="UP000662973">
    <property type="component" value="Chromosome"/>
</dbReference>
<gene>
    <name evidence="1" type="ORF">HSR122_0208</name>
</gene>